<proteinExistence type="predicted"/>
<organism evidence="1 2">
    <name type="scientific">Stentor coeruleus</name>
    <dbReference type="NCBI Taxonomy" id="5963"/>
    <lineage>
        <taxon>Eukaryota</taxon>
        <taxon>Sar</taxon>
        <taxon>Alveolata</taxon>
        <taxon>Ciliophora</taxon>
        <taxon>Postciliodesmatophora</taxon>
        <taxon>Heterotrichea</taxon>
        <taxon>Heterotrichida</taxon>
        <taxon>Stentoridae</taxon>
        <taxon>Stentor</taxon>
    </lineage>
</organism>
<reference evidence="1 2" key="1">
    <citation type="submission" date="2016-11" db="EMBL/GenBank/DDBJ databases">
        <title>The macronuclear genome of Stentor coeruleus: a giant cell with tiny introns.</title>
        <authorList>
            <person name="Slabodnick M."/>
            <person name="Ruby J.G."/>
            <person name="Reiff S.B."/>
            <person name="Swart E.C."/>
            <person name="Gosai S."/>
            <person name="Prabakaran S."/>
            <person name="Witkowska E."/>
            <person name="Larue G.E."/>
            <person name="Fisher S."/>
            <person name="Freeman R.M."/>
            <person name="Gunawardena J."/>
            <person name="Chu W."/>
            <person name="Stover N.A."/>
            <person name="Gregory B.D."/>
            <person name="Nowacki M."/>
            <person name="Derisi J."/>
            <person name="Roy S.W."/>
            <person name="Marshall W.F."/>
            <person name="Sood P."/>
        </authorList>
    </citation>
    <scope>NUCLEOTIDE SEQUENCE [LARGE SCALE GENOMIC DNA]</scope>
    <source>
        <strain evidence="1">WM001</strain>
    </source>
</reference>
<comment type="caution">
    <text evidence="1">The sequence shown here is derived from an EMBL/GenBank/DDBJ whole genome shotgun (WGS) entry which is preliminary data.</text>
</comment>
<dbReference type="Proteomes" id="UP000187209">
    <property type="component" value="Unassembled WGS sequence"/>
</dbReference>
<evidence type="ECO:0000313" key="1">
    <source>
        <dbReference type="EMBL" id="OMJ82711.1"/>
    </source>
</evidence>
<protein>
    <submittedName>
        <fullName evidence="1">Uncharacterized protein</fullName>
    </submittedName>
</protein>
<gene>
    <name evidence="1" type="ORF">SteCoe_16536</name>
</gene>
<name>A0A1R2C148_9CILI</name>
<dbReference type="AlphaFoldDB" id="A0A1R2C148"/>
<dbReference type="EMBL" id="MPUH01000330">
    <property type="protein sequence ID" value="OMJ82711.1"/>
    <property type="molecule type" value="Genomic_DNA"/>
</dbReference>
<keyword evidence="2" id="KW-1185">Reference proteome</keyword>
<dbReference type="OrthoDB" id="321492at2759"/>
<evidence type="ECO:0000313" key="2">
    <source>
        <dbReference type="Proteomes" id="UP000187209"/>
    </source>
</evidence>
<sequence>MFIKRRRKFYSIDEVHIMVSQMEQKSKRMPEIIGFRSSDTCKNFKDLLTLCNSLSIVFIQYDLIQDCLQILKSAGEADSNLCKYGTVLDKLWQGRILTYNNLAFLYHKVNQPGDSLKFLYEAHGLAQNIKESGGVAKYDLQVSSNILTFITLWKLKRYQQATTYAELASDNLNAISNGKKSTSFTEENIQNLFSILGICMAGLAVKTEGSVKKAQMILEDCLSQIDDERHAAKTMIRDQMRELYRMRNMSISALNGSNSEMSIETHSEDDFLPKIPSEVLRTSLKQNYDWLITKDFETIFFITCFVPFIAPNTPMIKTSDLENARGKVQQDELLEISNPIKELPQEFESELESNTGLPRLRGFSKFKKVSRSKMTAYRKQSAIDNKSPPRSQAWYEKRIDSRFPSEPRGSGYSNRPILPRLSTPYKGEVLSRGYDAVKRPKEYKNQHIMLEFNPMSGDNVPVELVPMPPGKNNDLYKTRQLDSYYMDICD</sequence>
<accession>A0A1R2C148</accession>